<sequence>MNPLTNFYNLAQTETSSAIILFNILLAFALSMSIVWLWRHTHKGLSYSQSFAFTIAMLAPLAAVVMMIVQNNLIGAFALLGAFSLIRFRTIIKETRDVAFLFFSLTIGVAVGTNNYTIAAIATIAVSAIILALYRINFGSGERTGFLLTIEGGTDLSPKVLDNAFATYTQYNELLHAKKTTEETEYAFSLHLKDPAQADAFMEAIKKIPHITKSFLITGKELIEY</sequence>
<reference evidence="2 3" key="1">
    <citation type="journal article" date="2016" name="Nat. Commun.">
        <title>Thousands of microbial genomes shed light on interconnected biogeochemical processes in an aquifer system.</title>
        <authorList>
            <person name="Anantharaman K."/>
            <person name="Brown C.T."/>
            <person name="Hug L.A."/>
            <person name="Sharon I."/>
            <person name="Castelle C.J."/>
            <person name="Probst A.J."/>
            <person name="Thomas B.C."/>
            <person name="Singh A."/>
            <person name="Wilkins M.J."/>
            <person name="Karaoz U."/>
            <person name="Brodie E.L."/>
            <person name="Williams K.H."/>
            <person name="Hubbard S.S."/>
            <person name="Banfield J.F."/>
        </authorList>
    </citation>
    <scope>NUCLEOTIDE SEQUENCE [LARGE SCALE GENOMIC DNA]</scope>
</reference>
<evidence type="ECO:0008006" key="4">
    <source>
        <dbReference type="Google" id="ProtNLM"/>
    </source>
</evidence>
<feature type="transmembrane region" description="Helical" evidence="1">
    <location>
        <begin position="20"/>
        <end position="38"/>
    </location>
</feature>
<dbReference type="EMBL" id="MHNL01000006">
    <property type="protein sequence ID" value="OGZ45471.1"/>
    <property type="molecule type" value="Genomic_DNA"/>
</dbReference>
<feature type="transmembrane region" description="Helical" evidence="1">
    <location>
        <begin position="118"/>
        <end position="136"/>
    </location>
</feature>
<dbReference type="STRING" id="1802115.A2756_00435"/>
<dbReference type="Proteomes" id="UP000177785">
    <property type="component" value="Unassembled WGS sequence"/>
</dbReference>
<proteinExistence type="predicted"/>
<protein>
    <recommendedName>
        <fullName evidence="4">DUF4956 domain-containing protein</fullName>
    </recommendedName>
</protein>
<keyword evidence="1" id="KW-0472">Membrane</keyword>
<organism evidence="2 3">
    <name type="scientific">Candidatus Ryanbacteria bacterium RIFCSPHIGHO2_01_FULL_48_27</name>
    <dbReference type="NCBI Taxonomy" id="1802115"/>
    <lineage>
        <taxon>Bacteria</taxon>
        <taxon>Candidatus Ryaniibacteriota</taxon>
    </lineage>
</organism>
<feature type="transmembrane region" description="Helical" evidence="1">
    <location>
        <begin position="97"/>
        <end position="112"/>
    </location>
</feature>
<evidence type="ECO:0000256" key="1">
    <source>
        <dbReference type="SAM" id="Phobius"/>
    </source>
</evidence>
<dbReference type="InterPro" id="IPR032531">
    <property type="entry name" value="DUF4956"/>
</dbReference>
<comment type="caution">
    <text evidence="2">The sequence shown here is derived from an EMBL/GenBank/DDBJ whole genome shotgun (WGS) entry which is preliminary data.</text>
</comment>
<dbReference type="Pfam" id="PF16316">
    <property type="entry name" value="DUF4956"/>
    <property type="match status" value="1"/>
</dbReference>
<evidence type="ECO:0000313" key="2">
    <source>
        <dbReference type="EMBL" id="OGZ45471.1"/>
    </source>
</evidence>
<keyword evidence="1" id="KW-0812">Transmembrane</keyword>
<evidence type="ECO:0000313" key="3">
    <source>
        <dbReference type="Proteomes" id="UP000177785"/>
    </source>
</evidence>
<keyword evidence="1" id="KW-1133">Transmembrane helix</keyword>
<feature type="transmembrane region" description="Helical" evidence="1">
    <location>
        <begin position="50"/>
        <end position="68"/>
    </location>
</feature>
<dbReference type="AlphaFoldDB" id="A0A1G2G6D7"/>
<accession>A0A1G2G6D7</accession>
<gene>
    <name evidence="2" type="ORF">A2756_00435</name>
</gene>
<feature type="transmembrane region" description="Helical" evidence="1">
    <location>
        <begin position="74"/>
        <end position="90"/>
    </location>
</feature>
<name>A0A1G2G6D7_9BACT</name>